<dbReference type="EMBL" id="BONF01000017">
    <property type="protein sequence ID" value="GIF82009.1"/>
    <property type="molecule type" value="Genomic_DNA"/>
</dbReference>
<dbReference type="AlphaFoldDB" id="A0A8J3JQG9"/>
<dbReference type="Pfam" id="PF04101">
    <property type="entry name" value="Glyco_tran_28_C"/>
    <property type="match status" value="1"/>
</dbReference>
<feature type="domain" description="AB hydrolase-1" evidence="1">
    <location>
        <begin position="31"/>
        <end position="281"/>
    </location>
</feature>
<feature type="domain" description="Glycosyl transferase family 28 C-terminal" evidence="2">
    <location>
        <begin position="554"/>
        <end position="687"/>
    </location>
</feature>
<evidence type="ECO:0000313" key="4">
    <source>
        <dbReference type="Proteomes" id="UP000601223"/>
    </source>
</evidence>
<dbReference type="GO" id="GO:0016758">
    <property type="term" value="F:hexosyltransferase activity"/>
    <property type="evidence" value="ECO:0007669"/>
    <property type="project" value="InterPro"/>
</dbReference>
<name>A0A8J3JQG9_9ACTN</name>
<dbReference type="RefSeq" id="WP_203746748.1">
    <property type="nucleotide sequence ID" value="NZ_BONF01000017.1"/>
</dbReference>
<evidence type="ECO:0008006" key="5">
    <source>
        <dbReference type="Google" id="ProtNLM"/>
    </source>
</evidence>
<evidence type="ECO:0000313" key="3">
    <source>
        <dbReference type="EMBL" id="GIF82009.1"/>
    </source>
</evidence>
<dbReference type="Gene3D" id="3.40.50.1820">
    <property type="entry name" value="alpha/beta hydrolase"/>
    <property type="match status" value="1"/>
</dbReference>
<evidence type="ECO:0000259" key="2">
    <source>
        <dbReference type="Pfam" id="PF04101"/>
    </source>
</evidence>
<comment type="caution">
    <text evidence="3">The sequence shown here is derived from an EMBL/GenBank/DDBJ whole genome shotgun (WGS) entry which is preliminary data.</text>
</comment>
<dbReference type="Proteomes" id="UP000601223">
    <property type="component" value="Unassembled WGS sequence"/>
</dbReference>
<keyword evidence="4" id="KW-1185">Reference proteome</keyword>
<organism evidence="3 4">
    <name type="scientific">Catellatospora bangladeshensis</name>
    <dbReference type="NCBI Taxonomy" id="310355"/>
    <lineage>
        <taxon>Bacteria</taxon>
        <taxon>Bacillati</taxon>
        <taxon>Actinomycetota</taxon>
        <taxon>Actinomycetes</taxon>
        <taxon>Micromonosporales</taxon>
        <taxon>Micromonosporaceae</taxon>
        <taxon>Catellatospora</taxon>
    </lineage>
</organism>
<dbReference type="SUPFAM" id="SSF53474">
    <property type="entry name" value="alpha/beta-Hydrolases"/>
    <property type="match status" value="1"/>
</dbReference>
<dbReference type="InterPro" id="IPR007235">
    <property type="entry name" value="Glyco_trans_28_C"/>
</dbReference>
<dbReference type="InterPro" id="IPR000073">
    <property type="entry name" value="AB_hydrolase_1"/>
</dbReference>
<sequence>MRAREADAEGFIEHDGVKIHYEVFGTGQTTILLMPTWTIIHKRFWKGQIPYLARHHRVVAYDGPGNGRSDRPLDPRAYDHGAHTAYALKVLDATGTGAAVLVGLSMAATWAIDLAAHHPARVSGVVLIGPTAPVPPASIARSHTAPMDAEPPTMPSSQVPVLASDPDEHWAKYNRAYWRQHYDDFLWFFLGQCFPEPHSTKQIEDGVGWGRQTSAEVLVAASHGTWPATAAFTEWCRRVTCPVLLIHGDDDRVSPVGRSQTIAELTGGRLVTLHGGGHIPLARDPVQVNLLIQDFVEQLAPRTPAPRTWTRWNRRTKRVLYLCSPIGLGHARRDAAIAAELRRLHPDVAIDWLAQHPVTRVLEDAGERVHPASRWLANESAHIESEAGEHDLHCFEALRRMDEVLLANFMVFHDVVHDGAYDLVVGDEAWEVDHFLHENPELKRFAYAWLTDFVGYLPMPDADSREALVAADYNAEMIEHIARYPRIRDRAIFIGDPEDVVDGTFGPGLPGIRDWTRQHYAFAGYATGFDPATVADRAALRAELGYRPDEQVCVVTVGGSGVGAALLRRVVDAYGAAARRVPGLRMIVITGPRIDPASILPAPGLDIRPYVPDLHRHLAACDLAVVQGGLTTCMELTATGRPFLYIPLQHHFEQNLHVPHRLARYRAGRRLDYQDLTPEVLADAIAAEIGRTTAYRPVATDGPQRAARLLAELL</sequence>
<dbReference type="Pfam" id="PF00561">
    <property type="entry name" value="Abhydrolase_1"/>
    <property type="match status" value="1"/>
</dbReference>
<dbReference type="GO" id="GO:0016020">
    <property type="term" value="C:membrane"/>
    <property type="evidence" value="ECO:0007669"/>
    <property type="project" value="TreeGrafter"/>
</dbReference>
<protein>
    <recommendedName>
        <fullName evidence="5">Alpha/beta fold hydrolase</fullName>
    </recommendedName>
</protein>
<dbReference type="InterPro" id="IPR050266">
    <property type="entry name" value="AB_hydrolase_sf"/>
</dbReference>
<evidence type="ECO:0000259" key="1">
    <source>
        <dbReference type="Pfam" id="PF00561"/>
    </source>
</evidence>
<dbReference type="SUPFAM" id="SSF53756">
    <property type="entry name" value="UDP-Glycosyltransferase/glycogen phosphorylase"/>
    <property type="match status" value="1"/>
</dbReference>
<dbReference type="Gene3D" id="3.40.50.2000">
    <property type="entry name" value="Glycogen Phosphorylase B"/>
    <property type="match status" value="1"/>
</dbReference>
<dbReference type="InterPro" id="IPR029058">
    <property type="entry name" value="AB_hydrolase_fold"/>
</dbReference>
<proteinExistence type="predicted"/>
<dbReference type="PANTHER" id="PTHR43798">
    <property type="entry name" value="MONOACYLGLYCEROL LIPASE"/>
    <property type="match status" value="1"/>
</dbReference>
<reference evidence="3 4" key="1">
    <citation type="submission" date="2021-01" db="EMBL/GenBank/DDBJ databases">
        <title>Whole genome shotgun sequence of Catellatospora bangladeshensis NBRC 107357.</title>
        <authorList>
            <person name="Komaki H."/>
            <person name="Tamura T."/>
        </authorList>
    </citation>
    <scope>NUCLEOTIDE SEQUENCE [LARGE SCALE GENOMIC DNA]</scope>
    <source>
        <strain evidence="3 4">NBRC 107357</strain>
    </source>
</reference>
<accession>A0A8J3JQG9</accession>
<gene>
    <name evidence="3" type="ORF">Cba03nite_33580</name>
</gene>
<dbReference type="PANTHER" id="PTHR43798:SF33">
    <property type="entry name" value="HYDROLASE, PUTATIVE (AFU_ORTHOLOGUE AFUA_2G14860)-RELATED"/>
    <property type="match status" value="1"/>
</dbReference>